<keyword evidence="5 7" id="KW-0648">Protein biosynthesis</keyword>
<dbReference type="KEGG" id="cpor:BED41_06320"/>
<dbReference type="InterPro" id="IPR015760">
    <property type="entry name" value="TIF_IF2"/>
</dbReference>
<dbReference type="InterPro" id="IPR044145">
    <property type="entry name" value="IF2_II"/>
</dbReference>
<dbReference type="RefSeq" id="WP_066744163.1">
    <property type="nucleotide sequence ID" value="NZ_CP016757.1"/>
</dbReference>
<dbReference type="FunFam" id="3.40.50.10050:FF:000001">
    <property type="entry name" value="Translation initiation factor IF-2"/>
    <property type="match status" value="1"/>
</dbReference>
<keyword evidence="4 7" id="KW-0547">Nucleotide-binding</keyword>
<dbReference type="GO" id="GO:0003924">
    <property type="term" value="F:GTPase activity"/>
    <property type="evidence" value="ECO:0007669"/>
    <property type="project" value="UniProtKB-UniRule"/>
</dbReference>
<feature type="region of interest" description="Disordered" evidence="9">
    <location>
        <begin position="133"/>
        <end position="187"/>
    </location>
</feature>
<evidence type="ECO:0000256" key="1">
    <source>
        <dbReference type="ARBA" id="ARBA00007733"/>
    </source>
</evidence>
<dbReference type="NCBIfam" id="TIGR00231">
    <property type="entry name" value="small_GTP"/>
    <property type="match status" value="1"/>
</dbReference>
<dbReference type="FunFam" id="2.40.30.10:FF:000007">
    <property type="entry name" value="Translation initiation factor IF-2"/>
    <property type="match status" value="1"/>
</dbReference>
<dbReference type="InterPro" id="IPR006847">
    <property type="entry name" value="IF2_N"/>
</dbReference>
<evidence type="ECO:0000256" key="8">
    <source>
        <dbReference type="RuleBase" id="RU000644"/>
    </source>
</evidence>
<dbReference type="InterPro" id="IPR053905">
    <property type="entry name" value="EF-G-like_DII"/>
</dbReference>
<feature type="binding site" evidence="7">
    <location>
        <begin position="291"/>
        <end position="294"/>
    </location>
    <ligand>
        <name>GTP</name>
        <dbReference type="ChEBI" id="CHEBI:37565"/>
    </ligand>
</feature>
<dbReference type="SUPFAM" id="SSF50447">
    <property type="entry name" value="Translation proteins"/>
    <property type="match status" value="2"/>
</dbReference>
<keyword evidence="12" id="KW-1185">Reference proteome</keyword>
<dbReference type="Gene3D" id="3.40.50.10050">
    <property type="entry name" value="Translation initiation factor IF- 2, domain 3"/>
    <property type="match status" value="1"/>
</dbReference>
<dbReference type="InterPro" id="IPR005225">
    <property type="entry name" value="Small_GTP-bd"/>
</dbReference>
<evidence type="ECO:0000256" key="2">
    <source>
        <dbReference type="ARBA" id="ARBA00020675"/>
    </source>
</evidence>
<dbReference type="SUPFAM" id="SSF52156">
    <property type="entry name" value="Initiation factor IF2/eIF5b, domain 3"/>
    <property type="match status" value="1"/>
</dbReference>
<evidence type="ECO:0000256" key="9">
    <source>
        <dbReference type="SAM" id="MobiDB-lite"/>
    </source>
</evidence>
<dbReference type="Gene3D" id="3.40.50.300">
    <property type="entry name" value="P-loop containing nucleotide triphosphate hydrolases"/>
    <property type="match status" value="1"/>
</dbReference>
<dbReference type="Gene3D" id="1.10.10.2480">
    <property type="match status" value="1"/>
</dbReference>
<dbReference type="InterPro" id="IPR000178">
    <property type="entry name" value="TF_IF2_bacterial-like"/>
</dbReference>
<feature type="binding site" evidence="7">
    <location>
        <begin position="237"/>
        <end position="241"/>
    </location>
    <ligand>
        <name>GTP</name>
        <dbReference type="ChEBI" id="CHEBI:37565"/>
    </ligand>
</feature>
<evidence type="ECO:0000313" key="11">
    <source>
        <dbReference type="EMBL" id="ANZ44738.1"/>
    </source>
</evidence>
<protein>
    <recommendedName>
        <fullName evidence="2 7">Translation initiation factor IF-2</fullName>
    </recommendedName>
</protein>
<evidence type="ECO:0000256" key="7">
    <source>
        <dbReference type="HAMAP-Rule" id="MF_00100"/>
    </source>
</evidence>
<dbReference type="GO" id="GO:0003743">
    <property type="term" value="F:translation initiation factor activity"/>
    <property type="evidence" value="ECO:0007669"/>
    <property type="project" value="UniProtKB-UniRule"/>
</dbReference>
<feature type="binding site" evidence="7">
    <location>
        <begin position="191"/>
        <end position="198"/>
    </location>
    <ligand>
        <name>GTP</name>
        <dbReference type="ChEBI" id="CHEBI:37565"/>
    </ligand>
</feature>
<gene>
    <name evidence="7" type="primary">infB</name>
    <name evidence="11" type="ORF">BED41_06320</name>
</gene>
<dbReference type="InterPro" id="IPR036925">
    <property type="entry name" value="TIF_IF2_dom3_sf"/>
</dbReference>
<dbReference type="InterPro" id="IPR023115">
    <property type="entry name" value="TIF_IF2_dom3"/>
</dbReference>
<evidence type="ECO:0000256" key="5">
    <source>
        <dbReference type="ARBA" id="ARBA00022917"/>
    </source>
</evidence>
<dbReference type="EMBL" id="CP016757">
    <property type="protein sequence ID" value="ANZ44738.1"/>
    <property type="molecule type" value="Genomic_DNA"/>
</dbReference>
<organism evidence="11 12">
    <name type="scientific">Cloacibacillus porcorum</name>
    <dbReference type="NCBI Taxonomy" id="1197717"/>
    <lineage>
        <taxon>Bacteria</taxon>
        <taxon>Thermotogati</taxon>
        <taxon>Synergistota</taxon>
        <taxon>Synergistia</taxon>
        <taxon>Synergistales</taxon>
        <taxon>Synergistaceae</taxon>
        <taxon>Cloacibacillus</taxon>
    </lineage>
</organism>
<keyword evidence="6 7" id="KW-0342">GTP-binding</keyword>
<comment type="function">
    <text evidence="7 8">One of the essential components for the initiation of protein synthesis. Protects formylmethionyl-tRNA from spontaneous hydrolysis and promotes its binding to the 30S ribosomal subunits. Also involved in the hydrolysis of GTP during the formation of the 70S ribosomal complex.</text>
</comment>
<keyword evidence="7" id="KW-0963">Cytoplasm</keyword>
<dbReference type="GO" id="GO:0005525">
    <property type="term" value="F:GTP binding"/>
    <property type="evidence" value="ECO:0007669"/>
    <property type="project" value="UniProtKB-KW"/>
</dbReference>
<proteinExistence type="inferred from homology"/>
<dbReference type="CDD" id="cd03702">
    <property type="entry name" value="IF2_mtIF2_II"/>
    <property type="match status" value="1"/>
</dbReference>
<dbReference type="PROSITE" id="PS01176">
    <property type="entry name" value="IF2"/>
    <property type="match status" value="1"/>
</dbReference>
<dbReference type="SUPFAM" id="SSF52540">
    <property type="entry name" value="P-loop containing nucleoside triphosphate hydrolases"/>
    <property type="match status" value="1"/>
</dbReference>
<feature type="compositionally biased region" description="Basic residues" evidence="9">
    <location>
        <begin position="162"/>
        <end position="175"/>
    </location>
</feature>
<dbReference type="GeneID" id="83057465"/>
<evidence type="ECO:0000259" key="10">
    <source>
        <dbReference type="PROSITE" id="PS51722"/>
    </source>
</evidence>
<dbReference type="AlphaFoldDB" id="A0A1B2I425"/>
<feature type="domain" description="Tr-type G" evidence="10">
    <location>
        <begin position="182"/>
        <end position="351"/>
    </location>
</feature>
<dbReference type="PANTHER" id="PTHR43381:SF5">
    <property type="entry name" value="TR-TYPE G DOMAIN-CONTAINING PROTEIN"/>
    <property type="match status" value="1"/>
</dbReference>
<evidence type="ECO:0000256" key="6">
    <source>
        <dbReference type="ARBA" id="ARBA00023134"/>
    </source>
</evidence>
<comment type="subcellular location">
    <subcellularLocation>
        <location evidence="7">Cytoplasm</location>
    </subcellularLocation>
</comment>
<name>A0A1B2I425_9BACT</name>
<feature type="compositionally biased region" description="Low complexity" evidence="9">
    <location>
        <begin position="138"/>
        <end position="161"/>
    </location>
</feature>
<dbReference type="Pfam" id="PF22042">
    <property type="entry name" value="EF-G_D2"/>
    <property type="match status" value="1"/>
</dbReference>
<dbReference type="NCBIfam" id="TIGR00487">
    <property type="entry name" value="IF-2"/>
    <property type="match status" value="1"/>
</dbReference>
<dbReference type="InterPro" id="IPR027417">
    <property type="entry name" value="P-loop_NTPase"/>
</dbReference>
<evidence type="ECO:0000256" key="4">
    <source>
        <dbReference type="ARBA" id="ARBA00022741"/>
    </source>
</evidence>
<dbReference type="OrthoDB" id="9811804at2"/>
<evidence type="ECO:0000256" key="3">
    <source>
        <dbReference type="ARBA" id="ARBA00022540"/>
    </source>
</evidence>
<dbReference type="STRING" id="1197717.BED41_06320"/>
<dbReference type="Pfam" id="PF04760">
    <property type="entry name" value="IF2_N"/>
    <property type="match status" value="1"/>
</dbReference>
<dbReference type="HAMAP" id="MF_00100_B">
    <property type="entry name" value="IF_2_B"/>
    <property type="match status" value="1"/>
</dbReference>
<dbReference type="FunFam" id="2.40.30.10:FF:000008">
    <property type="entry name" value="Translation initiation factor IF-2"/>
    <property type="match status" value="1"/>
</dbReference>
<dbReference type="Pfam" id="PF11987">
    <property type="entry name" value="IF-2"/>
    <property type="match status" value="1"/>
</dbReference>
<dbReference type="CDD" id="cd03692">
    <property type="entry name" value="mtIF2_IVc"/>
    <property type="match status" value="1"/>
</dbReference>
<accession>A0A1B2I425</accession>
<comment type="similarity">
    <text evidence="1 7 8">Belongs to the TRAFAC class translation factor GTPase superfamily. Classic translation factor GTPase family. IF-2 subfamily.</text>
</comment>
<dbReference type="Gene3D" id="2.40.30.10">
    <property type="entry name" value="Translation factors"/>
    <property type="match status" value="2"/>
</dbReference>
<dbReference type="Pfam" id="PF00009">
    <property type="entry name" value="GTP_EFTU"/>
    <property type="match status" value="1"/>
</dbReference>
<reference evidence="11" key="1">
    <citation type="submission" date="2016-08" db="EMBL/GenBank/DDBJ databases">
        <title>Complete genome of Cloacibacillus porcorum.</title>
        <authorList>
            <person name="Looft T."/>
            <person name="Bayles D.O."/>
            <person name="Alt D.P."/>
        </authorList>
    </citation>
    <scope>NUCLEOTIDE SEQUENCE [LARGE SCALE GENOMIC DNA]</scope>
    <source>
        <strain evidence="11">CL-84</strain>
    </source>
</reference>
<dbReference type="PROSITE" id="PS51722">
    <property type="entry name" value="G_TR_2"/>
    <property type="match status" value="1"/>
</dbReference>
<keyword evidence="3 7" id="KW-0396">Initiation factor</keyword>
<dbReference type="GO" id="GO:0005829">
    <property type="term" value="C:cytosol"/>
    <property type="evidence" value="ECO:0007669"/>
    <property type="project" value="TreeGrafter"/>
</dbReference>
<dbReference type="Proteomes" id="UP000093044">
    <property type="component" value="Chromosome"/>
</dbReference>
<evidence type="ECO:0000313" key="12">
    <source>
        <dbReference type="Proteomes" id="UP000093044"/>
    </source>
</evidence>
<dbReference type="InterPro" id="IPR009000">
    <property type="entry name" value="Transl_B-barrel_sf"/>
</dbReference>
<feature type="region of interest" description="G-domain" evidence="7">
    <location>
        <begin position="185"/>
        <end position="333"/>
    </location>
</feature>
<sequence>MSKIRVYDLAKMLEKSNTEMVEILTKLGVSIKSHMSSIDEGLIPMVEESLKEAKEAAAQQAIEEISTYPTVNVPEGASVSDIAALIGEKAGSAVKALMAEGLMVPATTRADEKVLQILGKSYKKNFVFGKEPEKTAEPEAAPAAPAVKEQQAQPQRPQPAAKKAKGKEKSKKKHSGAGEAETRPPIITVMGHVDHGKTTLLDNIRKTHVTEKEAGGITQHIGASRVEYNGNTLVFLDTPGHEAFTSMRARGAQVTDIAILVVAADDGIKPQTIEALNHAKAAGVPIVVAVNKMDKPEAKPERVRQQLSDYGLVPEEWGGDTIMVDVAAKQGLHVDDLLEMLLIVAEMQELKADPKAAPTGTVIEANLDKGKGPVATVIVQEGTLHRGDIIHTGTAWGKIRAMIDDKGNNVNSAGPSMPVEILGLENVPQPGEKFTTLSTEREARDLISQSEFERRETDQSKAKRLTLEELYEKMQTEEIPQLRIVLKTDVQGSLEAFHSSLMKMSTNAVSVNIVHEGVGRISESDVMLASASNAIIIGFNVRPDSNAKKIAENEGVQIRLYQVIYDMLDDVKAAMEGMLAPELREHTLGLAEIREIFRVPKVGNIAGCRITEGLMRRSAKVRLIRDGVVFWNGELSSLKHFKDDVREIKAGNECGLSFEKFQDFKVGDVIEAYEILKEKKTLE</sequence>
<dbReference type="CDD" id="cd01887">
    <property type="entry name" value="IF2_eIF5B"/>
    <property type="match status" value="1"/>
</dbReference>
<dbReference type="InterPro" id="IPR000795">
    <property type="entry name" value="T_Tr_GTP-bd_dom"/>
</dbReference>
<dbReference type="FunFam" id="3.40.50.300:FF:000019">
    <property type="entry name" value="Translation initiation factor IF-2"/>
    <property type="match status" value="1"/>
</dbReference>
<dbReference type="PANTHER" id="PTHR43381">
    <property type="entry name" value="TRANSLATION INITIATION FACTOR IF-2-RELATED"/>
    <property type="match status" value="1"/>
</dbReference>